<dbReference type="Proteomes" id="UP001369082">
    <property type="component" value="Unassembled WGS sequence"/>
</dbReference>
<name>A0ABU9GSS9_9GAMM</name>
<dbReference type="RefSeq" id="WP_341598513.1">
    <property type="nucleotide sequence ID" value="NZ_JBAKAZ010000053.1"/>
</dbReference>
<gene>
    <name evidence="1" type="ORF">V6256_12280</name>
</gene>
<evidence type="ECO:0000313" key="1">
    <source>
        <dbReference type="EMBL" id="MEL0630385.1"/>
    </source>
</evidence>
<dbReference type="EMBL" id="JBAKAZ010000053">
    <property type="protein sequence ID" value="MEL0630385.1"/>
    <property type="molecule type" value="Genomic_DNA"/>
</dbReference>
<keyword evidence="2" id="KW-1185">Reference proteome</keyword>
<accession>A0ABU9GSS9</accession>
<reference evidence="1 2" key="1">
    <citation type="submission" date="2024-02" db="EMBL/GenBank/DDBJ databases">
        <title>Bacteria isolated from the canopy kelp, Nereocystis luetkeana.</title>
        <authorList>
            <person name="Pfister C.A."/>
            <person name="Younker I.T."/>
            <person name="Light S.H."/>
        </authorList>
    </citation>
    <scope>NUCLEOTIDE SEQUENCE [LARGE SCALE GENOMIC DNA]</scope>
    <source>
        <strain evidence="1 2">TI.1.05</strain>
    </source>
</reference>
<evidence type="ECO:0000313" key="2">
    <source>
        <dbReference type="Proteomes" id="UP001369082"/>
    </source>
</evidence>
<sequence length="144" mass="16563">MRISYESLCLAILLSIKNNVIIDRGKKAKQINFYKAYEQGKNNEKAYKAIDNVISNADILGLIEGREWLKEAKNFYNGYSHASIMTMGALMLPSGKSIIVGDFYKEKLDLYEDHLKFIIRYANQRPKLIEQIALRNLTSALKRN</sequence>
<protein>
    <submittedName>
        <fullName evidence="1">Uncharacterized protein</fullName>
    </submittedName>
</protein>
<organism evidence="1 2">
    <name type="scientific">Psychromonas aquatilis</name>
    <dbReference type="NCBI Taxonomy" id="2005072"/>
    <lineage>
        <taxon>Bacteria</taxon>
        <taxon>Pseudomonadati</taxon>
        <taxon>Pseudomonadota</taxon>
        <taxon>Gammaproteobacteria</taxon>
        <taxon>Alteromonadales</taxon>
        <taxon>Psychromonadaceae</taxon>
        <taxon>Psychromonas</taxon>
    </lineage>
</organism>
<proteinExistence type="predicted"/>
<comment type="caution">
    <text evidence="1">The sequence shown here is derived from an EMBL/GenBank/DDBJ whole genome shotgun (WGS) entry which is preliminary data.</text>
</comment>